<organism evidence="7 8">
    <name type="scientific">Rhodococcus artemisiae</name>
    <dbReference type="NCBI Taxonomy" id="714159"/>
    <lineage>
        <taxon>Bacteria</taxon>
        <taxon>Bacillati</taxon>
        <taxon>Actinomycetota</taxon>
        <taxon>Actinomycetes</taxon>
        <taxon>Mycobacteriales</taxon>
        <taxon>Nocardiaceae</taxon>
        <taxon>Rhodococcus</taxon>
    </lineage>
</organism>
<dbReference type="Proteomes" id="UP001336020">
    <property type="component" value="Unassembled WGS sequence"/>
</dbReference>
<proteinExistence type="predicted"/>
<keyword evidence="1" id="KW-0547">Nucleotide-binding</keyword>
<dbReference type="InterPro" id="IPR012337">
    <property type="entry name" value="RNaseH-like_sf"/>
</dbReference>
<dbReference type="EMBL" id="JAUTXY010000015">
    <property type="protein sequence ID" value="MEE2060905.1"/>
    <property type="molecule type" value="Genomic_DNA"/>
</dbReference>
<dbReference type="Pfam" id="PF13482">
    <property type="entry name" value="RNase_H_2"/>
    <property type="match status" value="1"/>
</dbReference>
<reference evidence="7 8" key="1">
    <citation type="submission" date="2023-07" db="EMBL/GenBank/DDBJ databases">
        <authorList>
            <person name="Girao M."/>
            <person name="Carvalho M.F."/>
        </authorList>
    </citation>
    <scope>NUCLEOTIDE SEQUENCE [LARGE SCALE GENOMIC DNA]</scope>
    <source>
        <strain evidence="7 8">YIM65754</strain>
    </source>
</reference>
<evidence type="ECO:0000256" key="1">
    <source>
        <dbReference type="ARBA" id="ARBA00022741"/>
    </source>
</evidence>
<dbReference type="Gene3D" id="3.40.50.300">
    <property type="entry name" value="P-loop containing nucleotide triphosphate hydrolases"/>
    <property type="match status" value="2"/>
</dbReference>
<evidence type="ECO:0000256" key="4">
    <source>
        <dbReference type="ARBA" id="ARBA00022840"/>
    </source>
</evidence>
<dbReference type="InterPro" id="IPR038720">
    <property type="entry name" value="YprB_RNase_H-like_dom"/>
</dbReference>
<evidence type="ECO:0000259" key="6">
    <source>
        <dbReference type="Pfam" id="PF13482"/>
    </source>
</evidence>
<comment type="caution">
    <text evidence="7">The sequence shown here is derived from an EMBL/GenBank/DDBJ whole genome shotgun (WGS) entry which is preliminary data.</text>
</comment>
<dbReference type="InterPro" id="IPR050534">
    <property type="entry name" value="Coronavir_polyprotein_1ab"/>
</dbReference>
<protein>
    <submittedName>
        <fullName evidence="7">TM0106 family RecB-like putative nuclease</fullName>
    </submittedName>
</protein>
<sequence>MFLLDDVLVYSSRDLADAAQCEFALLSTVDAVLGRGPRPNAVVDPMLDRTARLGNAHEQRVLDRYRDEFGDGVVQLARPDHTREGYDAAARATVEAARSGADVIYQGTFFDGRFVGFCDFLVRSGETYAVYDTKLARHARVEALLQLAAYADALAHTGIPVAPHAHLILGDCTIASYPLADIAPVYSQRRLHLQRLVDGHHDAGVPVGWADAGHTACGRCNTCEPQVATHRDLLLVAGMRSMQRARLIAGGITTIDDLCTREEPVPGMSHRTYAALRAQAQVQLRQEQTGEPVVDVYEPGSLAALPDPDDGDIFFDFEGDPLWCEHGGPDWGLEYLFGVLEGHGSGPSATDPTFRPFWAHTRAEERRALLDFLEYVAQRRRTHPKMHIYHYAPYEKSALLRLAGRHGVGEEQVDGLLRDGVLVDLYPIVRAALRAGESSYSIKKLEPLYMPARQGEVPDAGASIVAYADYCDLRDAERTEEAAKLLDSIASYNEDDCVSTWQLRNWLLDRAAEHGVATTGVTHEEAALPLEPHPAEVTLWEFAGEATGERTDDQQAAALMAASLGYHRRERKPFWWAHFDRLSSPVDEWADTRDTLVATSVAVEADWHLPPRKRKARRHLAVTGDFDTGSTVRAGDSVFLLYEAPAPDGLPDGGPWTRAWSGGKILERRSGSDFHDVLVIEELLQTDEEYSFLPMAITPGSPIGAASIEKAIESAAGAMCASLPDLPSTAAVDILRRTPPRTRSGALPPVGDGGFPAAITAAVLDLDDSYVAVQGPPGTGKTYTGSRVVAALVREHGWRVGVVAQSHSVVENMLDGIVKAGVPGEVVAKAKARTAEPTWTPAKDTKALTGYLDGLHEGYVVGGTAWDFTNTNCITPGSLDLLVIDEAGQFCLSNTVAVATSARNLLLLGDPQQLPQVSQGTHPEPADESALGRLAEGHGALPADRGFFLSRTWRMHPDLCARVSDLSYDGRLLSQSDHTTSRALDGLSPGVHTVTVEHFGNATCSVEESDEVVRRVQALLGTGWLDNAETAPRPIEEKDVLVVAPYNAQVAMIRSGLSDVGLTRVDVGTVDKFQGREAPVVVMSMTASAIEDVPRGMSFLLSRNRLNVALSRGQWCAIVIRSRALTDHLPATPDELVDLGAFLRLTW</sequence>
<dbReference type="SUPFAM" id="SSF52540">
    <property type="entry name" value="P-loop containing nucleoside triphosphate hydrolases"/>
    <property type="match status" value="1"/>
</dbReference>
<keyword evidence="2" id="KW-0378">Hydrolase</keyword>
<keyword evidence="4" id="KW-0067">ATP-binding</keyword>
<dbReference type="NCBIfam" id="TIGR03491">
    <property type="entry name" value="TM0106 family RecB-like putative nuclease"/>
    <property type="match status" value="1"/>
</dbReference>
<dbReference type="RefSeq" id="WP_330136090.1">
    <property type="nucleotide sequence ID" value="NZ_JAUTXY010000015.1"/>
</dbReference>
<evidence type="ECO:0000256" key="2">
    <source>
        <dbReference type="ARBA" id="ARBA00022801"/>
    </source>
</evidence>
<evidence type="ECO:0000256" key="3">
    <source>
        <dbReference type="ARBA" id="ARBA00022806"/>
    </source>
</evidence>
<dbReference type="InterPro" id="IPR019993">
    <property type="entry name" value="RecB_nuclease_TM0106_put"/>
</dbReference>
<dbReference type="PANTHER" id="PTHR43788:SF8">
    <property type="entry name" value="DNA-BINDING PROTEIN SMUBP-2"/>
    <property type="match status" value="1"/>
</dbReference>
<dbReference type="Pfam" id="PF13087">
    <property type="entry name" value="AAA_12"/>
    <property type="match status" value="1"/>
</dbReference>
<dbReference type="CDD" id="cd17934">
    <property type="entry name" value="DEXXQc_Upf1-like"/>
    <property type="match status" value="1"/>
</dbReference>
<keyword evidence="8" id="KW-1185">Reference proteome</keyword>
<dbReference type="CDD" id="cd18808">
    <property type="entry name" value="SF1_C_Upf1"/>
    <property type="match status" value="1"/>
</dbReference>
<name>A0ABU7LH62_9NOCA</name>
<keyword evidence="3" id="KW-0347">Helicase</keyword>
<dbReference type="InterPro" id="IPR027417">
    <property type="entry name" value="P-loop_NTPase"/>
</dbReference>
<evidence type="ECO:0000313" key="8">
    <source>
        <dbReference type="Proteomes" id="UP001336020"/>
    </source>
</evidence>
<dbReference type="InterPro" id="IPR041679">
    <property type="entry name" value="DNA2/NAM7-like_C"/>
</dbReference>
<gene>
    <name evidence="7" type="ORF">Q7514_25620</name>
</gene>
<dbReference type="Pfam" id="PF13604">
    <property type="entry name" value="AAA_30"/>
    <property type="match status" value="1"/>
</dbReference>
<dbReference type="SUPFAM" id="SSF53098">
    <property type="entry name" value="Ribonuclease H-like"/>
    <property type="match status" value="1"/>
</dbReference>
<evidence type="ECO:0000259" key="5">
    <source>
        <dbReference type="Pfam" id="PF13087"/>
    </source>
</evidence>
<feature type="domain" description="YprB ribonuclease H-like" evidence="6">
    <location>
        <begin position="313"/>
        <end position="507"/>
    </location>
</feature>
<dbReference type="InterPro" id="IPR047187">
    <property type="entry name" value="SF1_C_Upf1"/>
</dbReference>
<evidence type="ECO:0000313" key="7">
    <source>
        <dbReference type="EMBL" id="MEE2060905.1"/>
    </source>
</evidence>
<dbReference type="PANTHER" id="PTHR43788">
    <property type="entry name" value="DNA2/NAM7 HELICASE FAMILY MEMBER"/>
    <property type="match status" value="1"/>
</dbReference>
<accession>A0ABU7LH62</accession>
<feature type="domain" description="DNA2/NAM7 helicase-like C-terminal" evidence="5">
    <location>
        <begin position="928"/>
        <end position="1120"/>
    </location>
</feature>